<dbReference type="PROSITE" id="PS50043">
    <property type="entry name" value="HTH_LUXR_2"/>
    <property type="match status" value="1"/>
</dbReference>
<dbReference type="AlphaFoldDB" id="A0A7W9YHV5"/>
<dbReference type="PRINTS" id="PR00038">
    <property type="entry name" value="HTHLUXR"/>
</dbReference>
<dbReference type="GO" id="GO:0005737">
    <property type="term" value="C:cytoplasm"/>
    <property type="evidence" value="ECO:0007669"/>
    <property type="project" value="TreeGrafter"/>
</dbReference>
<gene>
    <name evidence="4" type="ORF">HNR23_001841</name>
</gene>
<feature type="domain" description="HTH luxR-type" evidence="3">
    <location>
        <begin position="879"/>
        <end position="940"/>
    </location>
</feature>
<evidence type="ECO:0000256" key="1">
    <source>
        <dbReference type="ARBA" id="ARBA00022741"/>
    </source>
</evidence>
<dbReference type="EMBL" id="JACHDS010000001">
    <property type="protein sequence ID" value="MBB6171781.1"/>
    <property type="molecule type" value="Genomic_DNA"/>
</dbReference>
<keyword evidence="1" id="KW-0547">Nucleotide-binding</keyword>
<dbReference type="GO" id="GO:0004016">
    <property type="term" value="F:adenylate cyclase activity"/>
    <property type="evidence" value="ECO:0007669"/>
    <property type="project" value="TreeGrafter"/>
</dbReference>
<reference evidence="4 5" key="1">
    <citation type="submission" date="2020-08" db="EMBL/GenBank/DDBJ databases">
        <title>Sequencing the genomes of 1000 actinobacteria strains.</title>
        <authorList>
            <person name="Klenk H.-P."/>
        </authorList>
    </citation>
    <scope>NUCLEOTIDE SEQUENCE [LARGE SCALE GENOMIC DNA]</scope>
    <source>
        <strain evidence="4 5">DSM 46659</strain>
    </source>
</reference>
<protein>
    <submittedName>
        <fullName evidence="4">DNA-binding CsgD family transcriptional regulator</fullName>
    </submittedName>
</protein>
<name>A0A7W9YHV5_9ACTN</name>
<dbReference type="GO" id="GO:0006355">
    <property type="term" value="P:regulation of DNA-templated transcription"/>
    <property type="evidence" value="ECO:0007669"/>
    <property type="project" value="InterPro"/>
</dbReference>
<dbReference type="InterPro" id="IPR036388">
    <property type="entry name" value="WH-like_DNA-bd_sf"/>
</dbReference>
<dbReference type="Pfam" id="PF13191">
    <property type="entry name" value="AAA_16"/>
    <property type="match status" value="1"/>
</dbReference>
<dbReference type="SMART" id="SM00421">
    <property type="entry name" value="HTH_LUXR"/>
    <property type="match status" value="1"/>
</dbReference>
<dbReference type="GO" id="GO:0005524">
    <property type="term" value="F:ATP binding"/>
    <property type="evidence" value="ECO:0007669"/>
    <property type="project" value="UniProtKB-KW"/>
</dbReference>
<dbReference type="InterPro" id="IPR000792">
    <property type="entry name" value="Tscrpt_reg_LuxR_C"/>
</dbReference>
<dbReference type="InterPro" id="IPR041664">
    <property type="entry name" value="AAA_16"/>
</dbReference>
<evidence type="ECO:0000256" key="2">
    <source>
        <dbReference type="ARBA" id="ARBA00022840"/>
    </source>
</evidence>
<dbReference type="Pfam" id="PF00196">
    <property type="entry name" value="GerE"/>
    <property type="match status" value="1"/>
</dbReference>
<evidence type="ECO:0000259" key="3">
    <source>
        <dbReference type="PROSITE" id="PS50043"/>
    </source>
</evidence>
<sequence length="940" mass="100007">MCSPPLVGRDRERGLLARATAQQRAVVLISGEAGTGKTRLVHELGVPPDAPARAGPLLGRCHPAPAPFPYGPLIEALRGAPIPARLNPVCGTLHPLLPECAHLLPDPPPAPADHSSRRHRLFRAFREILTALAPAVLVIEDVHWIDPDTRALLDFLVPRPPDRLTLVLTYRPEELPGDYPVAALAARLPPGTFRAELELDPLTPDDIGHLCDAMLGDHRPLPGGFAARLHTRTRGNPLAAVELLRHLRATGTDPARPTGPDDTGLPPALRDALLERLSRLGRHARAIVHTAAVLGEPATEALLTAVAELTPVHAARGLDQALTRRILHTAPDGAIGFPHPLMLQAAYNSLPLARRRRLHRRAAAVLGTEPDPPYAAMAAHSREAGLHDAWTTYAEQAADRAVATGDDGTAAELLRDALTRPRLTPAARSRLAVKLGRAALTGLATEETITLLRQIIDEQGLSAGIRGELRLELGLLLLNQAGQGAQARNELARACAELSHRPALAARAMSALAVPRSTPEPVDAHRRWLRRATAAAGHSGDPVISTAVAVNRATLLAQLGDARAWEVALPDPADPLERAQRREFTRGALNLADAAVMLGDYPRAEHYLRLTTELATTAEVPFTLVLVGAESTGLLLDWARGRWEGLAERARGAARSPHLAGLPLVAAEIDLVRANLALAQGDPAEAEELLRGVGGAAAAHLVPIRAAALGTLGRILLARGEAEGAWRGIDPVLCLIRSKGIWVWASDLTPGLEALLALGHDTLADDLLTRFAAGVEGAAAPAAAAALPRWRALVAEHRGQAAEAAALFAQAEAAYRALPRPYDAARMLEARGRCLPGEGETAVLAEALRAYLVLGASWDAARCRRALRERGVSTPHVGQRGYGGALSPREQEIVRLAAGGRTNREIAAMLYLSPRTVETHVANALGKLGLRSRKELARGR</sequence>
<organism evidence="4 5">
    <name type="scientific">Nocardiopsis mwathae</name>
    <dbReference type="NCBI Taxonomy" id="1472723"/>
    <lineage>
        <taxon>Bacteria</taxon>
        <taxon>Bacillati</taxon>
        <taxon>Actinomycetota</taxon>
        <taxon>Actinomycetes</taxon>
        <taxon>Streptosporangiales</taxon>
        <taxon>Nocardiopsidaceae</taxon>
        <taxon>Nocardiopsis</taxon>
    </lineage>
</organism>
<keyword evidence="5" id="KW-1185">Reference proteome</keyword>
<dbReference type="PROSITE" id="PS00622">
    <property type="entry name" value="HTH_LUXR_1"/>
    <property type="match status" value="1"/>
</dbReference>
<evidence type="ECO:0000313" key="4">
    <source>
        <dbReference type="EMBL" id="MBB6171781.1"/>
    </source>
</evidence>
<dbReference type="InterPro" id="IPR016032">
    <property type="entry name" value="Sig_transdc_resp-reg_C-effctor"/>
</dbReference>
<keyword evidence="2" id="KW-0067">ATP-binding</keyword>
<dbReference type="GO" id="GO:0003677">
    <property type="term" value="F:DNA binding"/>
    <property type="evidence" value="ECO:0007669"/>
    <property type="project" value="UniProtKB-KW"/>
</dbReference>
<dbReference type="SUPFAM" id="SSF52540">
    <property type="entry name" value="P-loop containing nucleoside triphosphate hydrolases"/>
    <property type="match status" value="1"/>
</dbReference>
<dbReference type="Proteomes" id="UP000546642">
    <property type="component" value="Unassembled WGS sequence"/>
</dbReference>
<dbReference type="PANTHER" id="PTHR16305:SF35">
    <property type="entry name" value="TRANSCRIPTIONAL ACTIVATOR DOMAIN"/>
    <property type="match status" value="1"/>
</dbReference>
<dbReference type="PANTHER" id="PTHR16305">
    <property type="entry name" value="TESTICULAR SOLUBLE ADENYLYL CYCLASE"/>
    <property type="match status" value="1"/>
</dbReference>
<dbReference type="InterPro" id="IPR027417">
    <property type="entry name" value="P-loop_NTPase"/>
</dbReference>
<proteinExistence type="predicted"/>
<keyword evidence="4" id="KW-0238">DNA-binding</keyword>
<dbReference type="Gene3D" id="1.10.10.10">
    <property type="entry name" value="Winged helix-like DNA-binding domain superfamily/Winged helix DNA-binding domain"/>
    <property type="match status" value="1"/>
</dbReference>
<comment type="caution">
    <text evidence="4">The sequence shown here is derived from an EMBL/GenBank/DDBJ whole genome shotgun (WGS) entry which is preliminary data.</text>
</comment>
<accession>A0A7W9YHV5</accession>
<dbReference type="RefSeq" id="WP_184075000.1">
    <property type="nucleotide sequence ID" value="NZ_JACHDS010000001.1"/>
</dbReference>
<dbReference type="SUPFAM" id="SSF46894">
    <property type="entry name" value="C-terminal effector domain of the bipartite response regulators"/>
    <property type="match status" value="1"/>
</dbReference>
<evidence type="ECO:0000313" key="5">
    <source>
        <dbReference type="Proteomes" id="UP000546642"/>
    </source>
</evidence>
<dbReference type="CDD" id="cd06170">
    <property type="entry name" value="LuxR_C_like"/>
    <property type="match status" value="1"/>
</dbReference>